<gene>
    <name evidence="9" type="ORF">JMUB590_2356</name>
</gene>
<dbReference type="PANTHER" id="PTHR43133">
    <property type="entry name" value="RNA POLYMERASE ECF-TYPE SIGMA FACTO"/>
    <property type="match status" value="1"/>
</dbReference>
<keyword evidence="4" id="KW-0731">Sigma factor</keyword>
<keyword evidence="6" id="KW-0804">Transcription</keyword>
<dbReference type="InterPro" id="IPR007627">
    <property type="entry name" value="RNA_pol_sigma70_r2"/>
</dbReference>
<evidence type="ECO:0000256" key="5">
    <source>
        <dbReference type="ARBA" id="ARBA00023125"/>
    </source>
</evidence>
<dbReference type="SUPFAM" id="SSF88946">
    <property type="entry name" value="Sigma2 domain of RNA polymerase sigma factors"/>
    <property type="match status" value="1"/>
</dbReference>
<keyword evidence="3" id="KW-0805">Transcription regulation</keyword>
<proteinExistence type="inferred from homology"/>
<dbReference type="InterPro" id="IPR016032">
    <property type="entry name" value="Sig_transdc_resp-reg_C-effctor"/>
</dbReference>
<comment type="similarity">
    <text evidence="1">Belongs to the sigma-70 factor family.</text>
</comment>
<dbReference type="InterPro" id="IPR014284">
    <property type="entry name" value="RNA_pol_sigma-70_dom"/>
</dbReference>
<keyword evidence="5" id="KW-0238">DNA-binding</keyword>
<dbReference type="SUPFAM" id="SSF46894">
    <property type="entry name" value="C-terminal effector domain of the bipartite response regulators"/>
    <property type="match status" value="1"/>
</dbReference>
<dbReference type="NCBIfam" id="TIGR02937">
    <property type="entry name" value="sigma70-ECF"/>
    <property type="match status" value="1"/>
</dbReference>
<organism evidence="9 10">
    <name type="scientific">Staphylococcus caprae</name>
    <dbReference type="NCBI Taxonomy" id="29380"/>
    <lineage>
        <taxon>Bacteria</taxon>
        <taxon>Bacillati</taxon>
        <taxon>Bacillota</taxon>
        <taxon>Bacilli</taxon>
        <taxon>Bacillales</taxon>
        <taxon>Staphylococcaceae</taxon>
        <taxon>Staphylococcus</taxon>
    </lineage>
</organism>
<evidence type="ECO:0000313" key="9">
    <source>
        <dbReference type="EMBL" id="BBD93410.1"/>
    </source>
</evidence>
<dbReference type="Pfam" id="PF04542">
    <property type="entry name" value="Sigma70_r2"/>
    <property type="match status" value="1"/>
</dbReference>
<dbReference type="Gene3D" id="1.10.1740.10">
    <property type="match status" value="1"/>
</dbReference>
<evidence type="ECO:0000313" key="10">
    <source>
        <dbReference type="Proteomes" id="UP000274772"/>
    </source>
</evidence>
<comment type="function">
    <text evidence="7">Sigma factors are initiation factors that promote the attachment of RNA polymerase to specific initiation sites and are then released. Sigma-S contributes to the protection against external stress, thus playing a role in cellular fitness and survival.</text>
</comment>
<reference evidence="9 10" key="1">
    <citation type="submission" date="2018-05" db="EMBL/GenBank/DDBJ databases">
        <title>Complete genome sequencing of three human clinical isolates of Staphylococcus caprae reveals virulence factors similar to those of S. epidermidis and S. capitis.</title>
        <authorList>
            <person name="Watanabe S."/>
            <person name="Cui L."/>
        </authorList>
    </citation>
    <scope>NUCLEOTIDE SEQUENCE [LARGE SCALE GENOMIC DNA]</scope>
    <source>
        <strain evidence="9 10">JMUB590</strain>
    </source>
</reference>
<evidence type="ECO:0000256" key="2">
    <source>
        <dbReference type="ARBA" id="ARBA00021245"/>
    </source>
</evidence>
<name>A0ABM7FZ18_9STAP</name>
<evidence type="ECO:0000256" key="3">
    <source>
        <dbReference type="ARBA" id="ARBA00023015"/>
    </source>
</evidence>
<evidence type="ECO:0000259" key="8">
    <source>
        <dbReference type="Pfam" id="PF04542"/>
    </source>
</evidence>
<evidence type="ECO:0000256" key="7">
    <source>
        <dbReference type="ARBA" id="ARBA00024701"/>
    </source>
</evidence>
<dbReference type="Proteomes" id="UP000274772">
    <property type="component" value="Chromosome"/>
</dbReference>
<dbReference type="InterPro" id="IPR013325">
    <property type="entry name" value="RNA_pol_sigma_r2"/>
</dbReference>
<evidence type="ECO:0000256" key="4">
    <source>
        <dbReference type="ARBA" id="ARBA00023082"/>
    </source>
</evidence>
<dbReference type="PANTHER" id="PTHR43133:SF8">
    <property type="entry name" value="RNA POLYMERASE SIGMA FACTOR HI_1459-RELATED"/>
    <property type="match status" value="1"/>
</dbReference>
<evidence type="ECO:0000256" key="6">
    <source>
        <dbReference type="ARBA" id="ARBA00023163"/>
    </source>
</evidence>
<feature type="domain" description="RNA polymerase sigma-70 region 2" evidence="8">
    <location>
        <begin position="28"/>
        <end position="96"/>
    </location>
</feature>
<dbReference type="EMBL" id="AP018586">
    <property type="protein sequence ID" value="BBD93410.1"/>
    <property type="molecule type" value="Genomic_DNA"/>
</dbReference>
<sequence>MNNKHHEQTSKCYFTDANEDIDQLFITLLEELRPFIFRKIGYLTSNQFDIEDMYQDILIKMYLALQNFDFSRSIPFKRYLYFLIRSVKYDYLRKLKAERHREPLLINECVVDYNCALAIDEVERSFFRKELSKEFNKQVFTLSRMEKEIIHLVRREYKPREIAHILRLRDKDVYNAIQRCKIKMKRQLKK</sequence>
<dbReference type="InterPro" id="IPR039425">
    <property type="entry name" value="RNA_pol_sigma-70-like"/>
</dbReference>
<keyword evidence="10" id="KW-1185">Reference proteome</keyword>
<protein>
    <recommendedName>
        <fullName evidence="2">RNA polymerase sigma factor SigS</fullName>
    </recommendedName>
</protein>
<evidence type="ECO:0000256" key="1">
    <source>
        <dbReference type="ARBA" id="ARBA00007788"/>
    </source>
</evidence>
<accession>A0ABM7FZ18</accession>